<dbReference type="Proteomes" id="UP001355207">
    <property type="component" value="Chromosome 1"/>
</dbReference>
<dbReference type="AlphaFoldDB" id="A0AAX4JMJ2"/>
<dbReference type="GeneID" id="91091565"/>
<evidence type="ECO:0000313" key="4">
    <source>
        <dbReference type="Proteomes" id="UP001355207"/>
    </source>
</evidence>
<proteinExistence type="predicted"/>
<evidence type="ECO:0000256" key="1">
    <source>
        <dbReference type="SAM" id="MobiDB-lite"/>
    </source>
</evidence>
<accession>A0AAX4JMJ2</accession>
<sequence length="78" mass="8693">MTRGDQRERDRAKKLKEEASKGKKLTGSPQQRREADAKAVAEKQAAKAQARAEAEAKGEVASFDKKIQQRQANAQQKK</sequence>
<name>A0AAX4JMJ2_9TREE</name>
<dbReference type="InterPro" id="IPR007513">
    <property type="entry name" value="SERF-like_N"/>
</dbReference>
<feature type="compositionally biased region" description="Basic and acidic residues" evidence="1">
    <location>
        <begin position="1"/>
        <end position="21"/>
    </location>
</feature>
<reference evidence="3 4" key="1">
    <citation type="submission" date="2024-01" db="EMBL/GenBank/DDBJ databases">
        <title>Comparative genomics of Cryptococcus and Kwoniella reveals pathogenesis evolution and contrasting modes of karyotype evolution via chromosome fusion or intercentromeric recombination.</title>
        <authorList>
            <person name="Coelho M.A."/>
            <person name="David-Palma M."/>
            <person name="Shea T."/>
            <person name="Bowers K."/>
            <person name="McGinley-Smith S."/>
            <person name="Mohammad A.W."/>
            <person name="Gnirke A."/>
            <person name="Yurkov A.M."/>
            <person name="Nowrousian M."/>
            <person name="Sun S."/>
            <person name="Cuomo C.A."/>
            <person name="Heitman J."/>
        </authorList>
    </citation>
    <scope>NUCLEOTIDE SEQUENCE [LARGE SCALE GENOMIC DNA]</scope>
    <source>
        <strain evidence="3 4">CBS 6074</strain>
    </source>
</reference>
<feature type="region of interest" description="Disordered" evidence="1">
    <location>
        <begin position="1"/>
        <end position="78"/>
    </location>
</feature>
<feature type="domain" description="Small EDRK-rich factor-like N-terminal" evidence="2">
    <location>
        <begin position="1"/>
        <end position="33"/>
    </location>
</feature>
<evidence type="ECO:0000259" key="2">
    <source>
        <dbReference type="Pfam" id="PF04419"/>
    </source>
</evidence>
<organism evidence="3 4">
    <name type="scientific">Kwoniella dendrophila CBS 6074</name>
    <dbReference type="NCBI Taxonomy" id="1295534"/>
    <lineage>
        <taxon>Eukaryota</taxon>
        <taxon>Fungi</taxon>
        <taxon>Dikarya</taxon>
        <taxon>Basidiomycota</taxon>
        <taxon>Agaricomycotina</taxon>
        <taxon>Tremellomycetes</taxon>
        <taxon>Tremellales</taxon>
        <taxon>Cryptococcaceae</taxon>
        <taxon>Kwoniella</taxon>
    </lineage>
</organism>
<dbReference type="EMBL" id="CP144098">
    <property type="protein sequence ID" value="WWC86022.1"/>
    <property type="molecule type" value="Genomic_DNA"/>
</dbReference>
<evidence type="ECO:0000313" key="3">
    <source>
        <dbReference type="EMBL" id="WWC86022.1"/>
    </source>
</evidence>
<keyword evidence="4" id="KW-1185">Reference proteome</keyword>
<gene>
    <name evidence="3" type="ORF">L201_000893</name>
</gene>
<protein>
    <recommendedName>
        <fullName evidence="2">Small EDRK-rich factor-like N-terminal domain-containing protein</fullName>
    </recommendedName>
</protein>
<feature type="compositionally biased region" description="Polar residues" evidence="1">
    <location>
        <begin position="69"/>
        <end position="78"/>
    </location>
</feature>
<feature type="compositionally biased region" description="Basic and acidic residues" evidence="1">
    <location>
        <begin position="31"/>
        <end position="67"/>
    </location>
</feature>
<dbReference type="RefSeq" id="XP_066072785.1">
    <property type="nucleotide sequence ID" value="XM_066216688.1"/>
</dbReference>
<dbReference type="Pfam" id="PF04419">
    <property type="entry name" value="SERF-like_N"/>
    <property type="match status" value="1"/>
</dbReference>